<evidence type="ECO:0000313" key="2">
    <source>
        <dbReference type="EMBL" id="BBE31181.1"/>
    </source>
</evidence>
<feature type="domain" description="Dinitrogenase iron-molybdenum cofactor biosynthesis" evidence="1">
    <location>
        <begin position="15"/>
        <end position="104"/>
    </location>
</feature>
<dbReference type="RefSeq" id="WP_190613570.1">
    <property type="nucleotide sequence ID" value="NZ_AP018712.1"/>
</dbReference>
<evidence type="ECO:0000313" key="3">
    <source>
        <dbReference type="Proteomes" id="UP000516361"/>
    </source>
</evidence>
<dbReference type="Gene3D" id="3.30.420.130">
    <property type="entry name" value="Dinitrogenase iron-molybdenum cofactor biosynthesis domain"/>
    <property type="match status" value="1"/>
</dbReference>
<evidence type="ECO:0000259" key="1">
    <source>
        <dbReference type="Pfam" id="PF02579"/>
    </source>
</evidence>
<gene>
    <name evidence="2" type="ORF">OSSY52_13220</name>
</gene>
<dbReference type="InterPro" id="IPR036105">
    <property type="entry name" value="DiNase_FeMo-co_biosyn_sf"/>
</dbReference>
<sequence>MKKLGIPLITNEGENSVISEHFGHAPYFGFVKIDGSNYEVEVIKNPMEEHGPGDIPNYMKENDVNVMIVRGIGGRAIDFFNSLGIEVYRGAAGTIKDLVNAYLKDEIEDKEYEVKEKHHHH</sequence>
<dbReference type="Pfam" id="PF02579">
    <property type="entry name" value="Nitro_FeMo-Co"/>
    <property type="match status" value="1"/>
</dbReference>
<organism evidence="2 3">
    <name type="scientific">Tepiditoga spiralis</name>
    <dbReference type="NCBI Taxonomy" id="2108365"/>
    <lineage>
        <taxon>Bacteria</taxon>
        <taxon>Thermotogati</taxon>
        <taxon>Thermotogota</taxon>
        <taxon>Thermotogae</taxon>
        <taxon>Petrotogales</taxon>
        <taxon>Petrotogaceae</taxon>
        <taxon>Tepiditoga</taxon>
    </lineage>
</organism>
<dbReference type="AlphaFoldDB" id="A0A7G1G4A2"/>
<keyword evidence="3" id="KW-1185">Reference proteome</keyword>
<dbReference type="EMBL" id="AP018712">
    <property type="protein sequence ID" value="BBE31181.1"/>
    <property type="molecule type" value="Genomic_DNA"/>
</dbReference>
<dbReference type="KEGG" id="ocy:OSSY52_13220"/>
<protein>
    <submittedName>
        <fullName evidence="2">Dinitrogenase iron-molybdenum cofactor biosynthesis protein</fullName>
    </submittedName>
</protein>
<accession>A0A7G1G4A2</accession>
<dbReference type="CDD" id="cd00851">
    <property type="entry name" value="MTH1175"/>
    <property type="match status" value="1"/>
</dbReference>
<dbReference type="PANTHER" id="PTHR42983">
    <property type="entry name" value="DINITROGENASE IRON-MOLYBDENUM COFACTOR PROTEIN-RELATED"/>
    <property type="match status" value="1"/>
</dbReference>
<dbReference type="PANTHER" id="PTHR42983:SF1">
    <property type="entry name" value="IRON-MOLYBDENUM PROTEIN"/>
    <property type="match status" value="1"/>
</dbReference>
<reference evidence="2 3" key="1">
    <citation type="submission" date="2018-06" db="EMBL/GenBank/DDBJ databases">
        <title>Genome sequencing of Oceanotoga sp. sy52.</title>
        <authorList>
            <person name="Mori K."/>
        </authorList>
    </citation>
    <scope>NUCLEOTIDE SEQUENCE [LARGE SCALE GENOMIC DNA]</scope>
    <source>
        <strain evidence="3">sy52</strain>
    </source>
</reference>
<dbReference type="Proteomes" id="UP000516361">
    <property type="component" value="Chromosome"/>
</dbReference>
<name>A0A7G1G4A2_9BACT</name>
<dbReference type="InParanoid" id="A0A7G1G4A2"/>
<dbReference type="InterPro" id="IPR033913">
    <property type="entry name" value="MTH1175_dom"/>
</dbReference>
<dbReference type="InterPro" id="IPR003731">
    <property type="entry name" value="Di-Nase_FeMo-co_biosynth"/>
</dbReference>
<proteinExistence type="predicted"/>
<dbReference type="SUPFAM" id="SSF53146">
    <property type="entry name" value="Nitrogenase accessory factor-like"/>
    <property type="match status" value="1"/>
</dbReference>